<keyword evidence="2" id="KW-0479">Metal-binding</keyword>
<feature type="signal peptide" evidence="5">
    <location>
        <begin position="1"/>
        <end position="25"/>
    </location>
</feature>
<feature type="chain" id="PRO_5022735577" evidence="5">
    <location>
        <begin position="26"/>
        <end position="496"/>
    </location>
</feature>
<protein>
    <submittedName>
        <fullName evidence="7">Sulfatase</fullName>
    </submittedName>
</protein>
<dbReference type="SUPFAM" id="SSF53649">
    <property type="entry name" value="Alkaline phosphatase-like"/>
    <property type="match status" value="1"/>
</dbReference>
<evidence type="ECO:0000256" key="5">
    <source>
        <dbReference type="SAM" id="SignalP"/>
    </source>
</evidence>
<keyword evidence="3" id="KW-0378">Hydrolase</keyword>
<comment type="caution">
    <text evidence="7">The sequence shown here is derived from an EMBL/GenBank/DDBJ whole genome shotgun (WGS) entry which is preliminary data.</text>
</comment>
<reference evidence="7 8" key="1">
    <citation type="submission" date="2019-02" db="EMBL/GenBank/DDBJ databases">
        <title>Deep-cultivation of Planctomycetes and their phenomic and genomic characterization uncovers novel biology.</title>
        <authorList>
            <person name="Wiegand S."/>
            <person name="Jogler M."/>
            <person name="Boedeker C."/>
            <person name="Pinto D."/>
            <person name="Vollmers J."/>
            <person name="Rivas-Marin E."/>
            <person name="Kohn T."/>
            <person name="Peeters S.H."/>
            <person name="Heuer A."/>
            <person name="Rast P."/>
            <person name="Oberbeckmann S."/>
            <person name="Bunk B."/>
            <person name="Jeske O."/>
            <person name="Meyerdierks A."/>
            <person name="Storesund J.E."/>
            <person name="Kallscheuer N."/>
            <person name="Luecker S."/>
            <person name="Lage O.M."/>
            <person name="Pohl T."/>
            <person name="Merkel B.J."/>
            <person name="Hornburger P."/>
            <person name="Mueller R.-W."/>
            <person name="Bruemmer F."/>
            <person name="Labrenz M."/>
            <person name="Spormann A.M."/>
            <person name="Op Den Camp H."/>
            <person name="Overmann J."/>
            <person name="Amann R."/>
            <person name="Jetten M.S.M."/>
            <person name="Mascher T."/>
            <person name="Medema M.H."/>
            <person name="Devos D.P."/>
            <person name="Kaster A.-K."/>
            <person name="Ovreas L."/>
            <person name="Rohde M."/>
            <person name="Galperin M.Y."/>
            <person name="Jogler C."/>
        </authorList>
    </citation>
    <scope>NUCLEOTIDE SEQUENCE [LARGE SCALE GENOMIC DNA]</scope>
    <source>
        <strain evidence="7 8">Pla52n</strain>
    </source>
</reference>
<dbReference type="PANTHER" id="PTHR42693:SF53">
    <property type="entry name" value="ENDO-4-O-SULFATASE"/>
    <property type="match status" value="1"/>
</dbReference>
<comment type="similarity">
    <text evidence="1">Belongs to the sulfatase family.</text>
</comment>
<proteinExistence type="inferred from homology"/>
<sequence precursor="true">MCCTQVMRFLTVLMFGVGLASSTLADAPSNTRPPNILWIVGENLKLDLGCYGGPNVSTPNLDGLAGDGVKFTRVFSTSPVCAPSRSAFMTGMYQTTTDMHHMRSHRDDDFRLPVGVRPMTHRLAEAGYLTANISKIGDRTVGTGKLDLNFVNEGPVYATDDWEQLKSHQPFFAQINTPEIEYDIYDRRTFEKERAVFVGEEWHPKIATPENVTLPPYYPDHPIARQEWARYLNSVSGMDVRVGWILERLKQDGLFDNTIILFFGDNGRLEARGIHWCWDTGIHVPMIVRWPNSHPAPPQFQRGATNDQVISLLDITATTLGWAGIERPSTMQSRRFMGQITDPARRYAFSARDRIDETENRIRSVRGERYHYLRNYMPEQGFASLNRYKEKCFLVKPLMRNMLADGSLNGPPAELMRDLPPEQLYDTLSDPHEIKNLVDSTDPVHQAALLEMRAALDTWIVETGDRGEFPEPREIVAPFEKEMHDWFGTPRWYQKP</sequence>
<dbReference type="RefSeq" id="WP_342190427.1">
    <property type="nucleotide sequence ID" value="NZ_CP151726.1"/>
</dbReference>
<dbReference type="InterPro" id="IPR050738">
    <property type="entry name" value="Sulfatase"/>
</dbReference>
<evidence type="ECO:0000256" key="1">
    <source>
        <dbReference type="ARBA" id="ARBA00008779"/>
    </source>
</evidence>
<evidence type="ECO:0000256" key="3">
    <source>
        <dbReference type="ARBA" id="ARBA00022801"/>
    </source>
</evidence>
<dbReference type="Pfam" id="PF00884">
    <property type="entry name" value="Sulfatase"/>
    <property type="match status" value="1"/>
</dbReference>
<keyword evidence="4" id="KW-0106">Calcium</keyword>
<organism evidence="7 8">
    <name type="scientific">Stieleria varia</name>
    <dbReference type="NCBI Taxonomy" id="2528005"/>
    <lineage>
        <taxon>Bacteria</taxon>
        <taxon>Pseudomonadati</taxon>
        <taxon>Planctomycetota</taxon>
        <taxon>Planctomycetia</taxon>
        <taxon>Pirellulales</taxon>
        <taxon>Pirellulaceae</taxon>
        <taxon>Stieleria</taxon>
    </lineage>
</organism>
<evidence type="ECO:0000256" key="2">
    <source>
        <dbReference type="ARBA" id="ARBA00022723"/>
    </source>
</evidence>
<dbReference type="InterPro" id="IPR017850">
    <property type="entry name" value="Alkaline_phosphatase_core_sf"/>
</dbReference>
<dbReference type="InterPro" id="IPR000917">
    <property type="entry name" value="Sulfatase_N"/>
</dbReference>
<feature type="domain" description="Sulfatase N-terminal" evidence="6">
    <location>
        <begin position="34"/>
        <end position="325"/>
    </location>
</feature>
<name>A0A5C6AZ47_9BACT</name>
<gene>
    <name evidence="7" type="ORF">Pla52n_29930</name>
</gene>
<dbReference type="Gene3D" id="3.40.720.10">
    <property type="entry name" value="Alkaline Phosphatase, subunit A"/>
    <property type="match status" value="1"/>
</dbReference>
<dbReference type="CDD" id="cd16027">
    <property type="entry name" value="SGSH"/>
    <property type="match status" value="1"/>
</dbReference>
<dbReference type="Proteomes" id="UP000320176">
    <property type="component" value="Unassembled WGS sequence"/>
</dbReference>
<dbReference type="GO" id="GO:0046872">
    <property type="term" value="F:metal ion binding"/>
    <property type="evidence" value="ECO:0007669"/>
    <property type="project" value="UniProtKB-KW"/>
</dbReference>
<dbReference type="InterPro" id="IPR024607">
    <property type="entry name" value="Sulfatase_CS"/>
</dbReference>
<evidence type="ECO:0000259" key="6">
    <source>
        <dbReference type="Pfam" id="PF00884"/>
    </source>
</evidence>
<dbReference type="PROSITE" id="PS00523">
    <property type="entry name" value="SULFATASE_1"/>
    <property type="match status" value="1"/>
</dbReference>
<evidence type="ECO:0000313" key="7">
    <source>
        <dbReference type="EMBL" id="TWU04948.1"/>
    </source>
</evidence>
<dbReference type="EMBL" id="SJPN01000003">
    <property type="protein sequence ID" value="TWU04948.1"/>
    <property type="molecule type" value="Genomic_DNA"/>
</dbReference>
<dbReference type="AlphaFoldDB" id="A0A5C6AZ47"/>
<dbReference type="GO" id="GO:0004065">
    <property type="term" value="F:arylsulfatase activity"/>
    <property type="evidence" value="ECO:0007669"/>
    <property type="project" value="TreeGrafter"/>
</dbReference>
<accession>A0A5C6AZ47</accession>
<evidence type="ECO:0000313" key="8">
    <source>
        <dbReference type="Proteomes" id="UP000320176"/>
    </source>
</evidence>
<keyword evidence="5" id="KW-0732">Signal</keyword>
<keyword evidence="8" id="KW-1185">Reference proteome</keyword>
<evidence type="ECO:0000256" key="4">
    <source>
        <dbReference type="ARBA" id="ARBA00022837"/>
    </source>
</evidence>
<dbReference type="PANTHER" id="PTHR42693">
    <property type="entry name" value="ARYLSULFATASE FAMILY MEMBER"/>
    <property type="match status" value="1"/>
</dbReference>